<dbReference type="EMBL" id="GEEE01024608">
    <property type="protein sequence ID" value="JAP38617.1"/>
    <property type="molecule type" value="Transcribed_RNA"/>
</dbReference>
<evidence type="ECO:0000313" key="1">
    <source>
        <dbReference type="EMBL" id="JAP38617.1"/>
    </source>
</evidence>
<organism evidence="1">
    <name type="scientific">Schistocephalus solidus</name>
    <name type="common">Tapeworm</name>
    <dbReference type="NCBI Taxonomy" id="70667"/>
    <lineage>
        <taxon>Eukaryota</taxon>
        <taxon>Metazoa</taxon>
        <taxon>Spiralia</taxon>
        <taxon>Lophotrochozoa</taxon>
        <taxon>Platyhelminthes</taxon>
        <taxon>Cestoda</taxon>
        <taxon>Eucestoda</taxon>
        <taxon>Diphyllobothriidea</taxon>
        <taxon>Diphyllobothriidae</taxon>
        <taxon>Schistocephalus</taxon>
    </lineage>
</organism>
<gene>
    <name evidence="1" type="ORF">TR87031</name>
</gene>
<reference evidence="1" key="1">
    <citation type="submission" date="2016-01" db="EMBL/GenBank/DDBJ databases">
        <title>Reference transcriptome for the parasite Schistocephalus solidus: insights into the molecular evolution of parasitism.</title>
        <authorList>
            <person name="Hebert F.O."/>
            <person name="Grambauer S."/>
            <person name="Barber I."/>
            <person name="Landry C.R."/>
            <person name="Aubin-Horth N."/>
        </authorList>
    </citation>
    <scope>NUCLEOTIDE SEQUENCE</scope>
</reference>
<accession>A0A0X3NLT0</accession>
<proteinExistence type="predicted"/>
<sequence>MHAISDAQPDSHSRFASQKYRAPVWAPWTSHDLRCHKGHIEKDSSPAYPHCRIIPCVGNPPPPYFDEFQPARFTVVRSVLIYREYGLPSVGLTPTVFPFPCHSGLPELTNEEAGSSG</sequence>
<name>A0A0X3NLT0_SCHSO</name>
<dbReference type="AlphaFoldDB" id="A0A0X3NLT0"/>
<protein>
    <submittedName>
        <fullName evidence="1">Uncharacterized protein</fullName>
    </submittedName>
</protein>